<gene>
    <name evidence="1" type="ORF">METZ01_LOCUS501717</name>
</gene>
<dbReference type="AlphaFoldDB" id="A0A383DX88"/>
<dbReference type="SUPFAM" id="SSF53335">
    <property type="entry name" value="S-adenosyl-L-methionine-dependent methyltransferases"/>
    <property type="match status" value="1"/>
</dbReference>
<organism evidence="1">
    <name type="scientific">marine metagenome</name>
    <dbReference type="NCBI Taxonomy" id="408172"/>
    <lineage>
        <taxon>unclassified sequences</taxon>
        <taxon>metagenomes</taxon>
        <taxon>ecological metagenomes</taxon>
    </lineage>
</organism>
<proteinExistence type="predicted"/>
<accession>A0A383DX88</accession>
<evidence type="ECO:0000313" key="1">
    <source>
        <dbReference type="EMBL" id="SVE48863.1"/>
    </source>
</evidence>
<dbReference type="CDD" id="cd02440">
    <property type="entry name" value="AdoMet_MTases"/>
    <property type="match status" value="1"/>
</dbReference>
<sequence length="208" mass="23937">MVRKPRLLVICGGGGSEALPAVERGWEVVVVDTDPQIESGPNLTVIKADIRDLEQGSLGEFDAMWFAPPCEQFSKAAARLRRFRMDGRRYVPTTPEAAEAVEVVRAGLRFAKDAKYWWMENPVGYLRKTEYCKHLTYRTIDQCTYGRPQKKPTNLFGYHPRGWNPRDRCTHKEKHVPLRVQKTYLERSAIPQALIDEVLESVENTERF</sequence>
<dbReference type="Gene3D" id="3.40.50.150">
    <property type="entry name" value="Vaccinia Virus protein VP39"/>
    <property type="match status" value="1"/>
</dbReference>
<reference evidence="1" key="1">
    <citation type="submission" date="2018-05" db="EMBL/GenBank/DDBJ databases">
        <authorList>
            <person name="Lanie J.A."/>
            <person name="Ng W.-L."/>
            <person name="Kazmierczak K.M."/>
            <person name="Andrzejewski T.M."/>
            <person name="Davidsen T.M."/>
            <person name="Wayne K.J."/>
            <person name="Tettelin H."/>
            <person name="Glass J.I."/>
            <person name="Rusch D."/>
            <person name="Podicherti R."/>
            <person name="Tsui H.-C.T."/>
            <person name="Winkler M.E."/>
        </authorList>
    </citation>
    <scope>NUCLEOTIDE SEQUENCE</scope>
</reference>
<dbReference type="EMBL" id="UINC01220801">
    <property type="protein sequence ID" value="SVE48863.1"/>
    <property type="molecule type" value="Genomic_DNA"/>
</dbReference>
<name>A0A383DX88_9ZZZZ</name>
<protein>
    <recommendedName>
        <fullName evidence="2">DNA (cytosine-5-)-methyltransferase</fullName>
    </recommendedName>
</protein>
<dbReference type="InterPro" id="IPR029063">
    <property type="entry name" value="SAM-dependent_MTases_sf"/>
</dbReference>
<evidence type="ECO:0008006" key="2">
    <source>
        <dbReference type="Google" id="ProtNLM"/>
    </source>
</evidence>